<feature type="transmembrane region" description="Helical" evidence="20">
    <location>
        <begin position="213"/>
        <end position="233"/>
    </location>
</feature>
<evidence type="ECO:0000256" key="19">
    <source>
        <dbReference type="ARBA" id="ARBA00049387"/>
    </source>
</evidence>
<evidence type="ECO:0000256" key="15">
    <source>
        <dbReference type="ARBA" id="ARBA00023008"/>
    </source>
</evidence>
<dbReference type="KEGG" id="csem:103389674"/>
<comment type="catalytic activity">
    <reaction evidence="18">
        <text>2 Cu(+) + NADP(+) + H(+) = 2 Cu(2+) + NADPH</text>
        <dbReference type="Rhea" id="RHEA:71771"/>
        <dbReference type="ChEBI" id="CHEBI:15378"/>
        <dbReference type="ChEBI" id="CHEBI:29036"/>
        <dbReference type="ChEBI" id="CHEBI:49552"/>
        <dbReference type="ChEBI" id="CHEBI:57783"/>
        <dbReference type="ChEBI" id="CHEBI:58349"/>
    </reaction>
    <physiologicalReaction direction="right-to-left" evidence="18">
        <dbReference type="Rhea" id="RHEA:71773"/>
    </physiologicalReaction>
</comment>
<keyword evidence="14" id="KW-0408">Iron</keyword>
<reference evidence="23" key="2">
    <citation type="submission" date="2025-08" db="UniProtKB">
        <authorList>
            <consortium name="Ensembl"/>
        </authorList>
    </citation>
    <scope>IDENTIFICATION</scope>
</reference>
<evidence type="ECO:0000256" key="18">
    <source>
        <dbReference type="ARBA" id="ARBA00048958"/>
    </source>
</evidence>
<comment type="catalytic activity">
    <reaction evidence="19">
        <text>2 Fe(2+) + NADP(+) + H(+) = 2 Fe(3+) + NADPH</text>
        <dbReference type="Rhea" id="RHEA:71767"/>
        <dbReference type="ChEBI" id="CHEBI:15378"/>
        <dbReference type="ChEBI" id="CHEBI:29033"/>
        <dbReference type="ChEBI" id="CHEBI:29034"/>
        <dbReference type="ChEBI" id="CHEBI:57783"/>
        <dbReference type="ChEBI" id="CHEBI:58349"/>
    </reaction>
    <physiologicalReaction direction="right-to-left" evidence="19">
        <dbReference type="Rhea" id="RHEA:71769"/>
    </physiologicalReaction>
</comment>
<feature type="transmembrane region" description="Helical" evidence="20">
    <location>
        <begin position="360"/>
        <end position="380"/>
    </location>
</feature>
<feature type="domain" description="Ferric oxidoreductase" evidence="21">
    <location>
        <begin position="262"/>
        <end position="395"/>
    </location>
</feature>
<evidence type="ECO:0000256" key="3">
    <source>
        <dbReference type="ARBA" id="ARBA00004337"/>
    </source>
</evidence>
<evidence type="ECO:0000256" key="4">
    <source>
        <dbReference type="ARBA" id="ARBA00007729"/>
    </source>
</evidence>
<dbReference type="GO" id="GO:0008823">
    <property type="term" value="F:cupric reductase (NADH) activity"/>
    <property type="evidence" value="ECO:0007669"/>
    <property type="project" value="TreeGrafter"/>
</dbReference>
<dbReference type="Gene3D" id="3.40.50.720">
    <property type="entry name" value="NAD(P)-binding Rossmann-like Domain"/>
    <property type="match status" value="1"/>
</dbReference>
<dbReference type="FunFam" id="3.40.50.720:FF:000051">
    <property type="entry name" value="STEAP2 metalloreductase"/>
    <property type="match status" value="1"/>
</dbReference>
<dbReference type="Proteomes" id="UP000265120">
    <property type="component" value="Chromosome 14"/>
</dbReference>
<evidence type="ECO:0000256" key="10">
    <source>
        <dbReference type="ARBA" id="ARBA00022753"/>
    </source>
</evidence>
<evidence type="ECO:0000256" key="12">
    <source>
        <dbReference type="ARBA" id="ARBA00022989"/>
    </source>
</evidence>
<evidence type="ECO:0000313" key="23">
    <source>
        <dbReference type="Ensembl" id="ENSCSEP00000014457.1"/>
    </source>
</evidence>
<dbReference type="RefSeq" id="XP_008323412.1">
    <property type="nucleotide sequence ID" value="XM_008325190.2"/>
</dbReference>
<evidence type="ECO:0000259" key="22">
    <source>
        <dbReference type="Pfam" id="PF03807"/>
    </source>
</evidence>
<keyword evidence="5" id="KW-0813">Transport</keyword>
<dbReference type="GO" id="GO:0052851">
    <property type="term" value="F:ferric-chelate reductase (NADPH) activity"/>
    <property type="evidence" value="ECO:0007669"/>
    <property type="project" value="TreeGrafter"/>
</dbReference>
<dbReference type="SUPFAM" id="SSF51735">
    <property type="entry name" value="NAD(P)-binding Rossmann-fold domains"/>
    <property type="match status" value="1"/>
</dbReference>
<sequence>MSDDMSRPLVRGRGGVGDSWHLEAPMSELQPPLIGILGTGDFARSLAGRLVGSGYQVVVGSRNPKRCSSLFPEETEVTSQMEAATHADLIFIAVFPEHHSSLLQLKQAMAGKTLVDVSNGLRMNCDGPSNASRLADMFPESSVVKGFNTLSAWTLQMGPRDGSRQVFLCSDDHRAKLSVMQLCQRMGFIPVDYGLLSSALDVENLPFHLFPSWHVPVLGLFFLFVFFYLYNFIRDVLHPYVTKGKNVFYKLPIDTVNVTLPCVALVMLSLVYLPGVVASIVQLWRGTKYRRFPPWLDQWLLRRKQLGLCSFLCAALHAIYSLSLPMRKSARYKLINTAYKQVKDGVEDSWQEEEVWRMELYVSAGILALGLLCLLAVTSLPSVSNAVNWREFTFVQSSLGYCALFMATLHTLLFGWDRAFKADEYQFLLPPTFMLVLLLPLTVLVGRLTLLLPCIALRLKKIRRGWETSQHVRFMSLEEEDDCRGGLEGVSNV</sequence>
<keyword evidence="6" id="KW-0410">Iron transport</keyword>
<dbReference type="InterPro" id="IPR051267">
    <property type="entry name" value="STEAP_metalloreductase"/>
</dbReference>
<dbReference type="GO" id="GO:0010008">
    <property type="term" value="C:endosome membrane"/>
    <property type="evidence" value="ECO:0007669"/>
    <property type="project" value="UniProtKB-SubCell"/>
</dbReference>
<name>A0A3P8VJE6_CYNSE</name>
<feature type="transmembrane region" description="Helical" evidence="20">
    <location>
        <begin position="305"/>
        <end position="323"/>
    </location>
</feature>
<dbReference type="GO" id="GO:0006826">
    <property type="term" value="P:iron ion transport"/>
    <property type="evidence" value="ECO:0007669"/>
    <property type="project" value="UniProtKB-KW"/>
</dbReference>
<dbReference type="AlphaFoldDB" id="A0A3P8VJE6"/>
<keyword evidence="17 20" id="KW-0472">Membrane</keyword>
<evidence type="ECO:0000259" key="21">
    <source>
        <dbReference type="Pfam" id="PF01794"/>
    </source>
</evidence>
<evidence type="ECO:0000256" key="8">
    <source>
        <dbReference type="ARBA" id="ARBA00022692"/>
    </source>
</evidence>
<keyword evidence="10" id="KW-0967">Endosome</keyword>
<dbReference type="OMA" id="WTLQMGP"/>
<protein>
    <submittedName>
        <fullName evidence="23">STEAP3 metalloreductase</fullName>
    </submittedName>
</protein>
<dbReference type="InterPro" id="IPR036291">
    <property type="entry name" value="NAD(P)-bd_dom_sf"/>
</dbReference>
<evidence type="ECO:0000313" key="24">
    <source>
        <dbReference type="Proteomes" id="UP000265120"/>
    </source>
</evidence>
<dbReference type="GeneTree" id="ENSGT00390000008042"/>
<feature type="transmembrane region" description="Helical" evidence="20">
    <location>
        <begin position="392"/>
        <end position="413"/>
    </location>
</feature>
<keyword evidence="16" id="KW-0406">Ion transport</keyword>
<comment type="cofactor">
    <cofactor evidence="2">
        <name>FAD</name>
        <dbReference type="ChEBI" id="CHEBI:57692"/>
    </cofactor>
</comment>
<accession>A0A3P8VJE6</accession>
<comment type="cofactor">
    <cofactor evidence="1">
        <name>heme b</name>
        <dbReference type="ChEBI" id="CHEBI:60344"/>
    </cofactor>
</comment>
<reference evidence="23" key="3">
    <citation type="submission" date="2025-09" db="UniProtKB">
        <authorList>
            <consortium name="Ensembl"/>
        </authorList>
    </citation>
    <scope>IDENTIFICATION</scope>
</reference>
<evidence type="ECO:0000256" key="17">
    <source>
        <dbReference type="ARBA" id="ARBA00023136"/>
    </source>
</evidence>
<dbReference type="GeneID" id="103389674"/>
<evidence type="ECO:0000256" key="7">
    <source>
        <dbReference type="ARBA" id="ARBA00022630"/>
    </source>
</evidence>
<keyword evidence="8 20" id="KW-0812">Transmembrane</keyword>
<dbReference type="PANTHER" id="PTHR14239">
    <property type="entry name" value="DUDULIN-RELATED"/>
    <property type="match status" value="1"/>
</dbReference>
<dbReference type="Pfam" id="PF03807">
    <property type="entry name" value="F420_oxidored"/>
    <property type="match status" value="1"/>
</dbReference>
<keyword evidence="9" id="KW-0479">Metal-binding</keyword>
<keyword evidence="13" id="KW-0560">Oxidoreductase</keyword>
<keyword evidence="15" id="KW-0186">Copper</keyword>
<dbReference type="GO" id="GO:0005886">
    <property type="term" value="C:plasma membrane"/>
    <property type="evidence" value="ECO:0007669"/>
    <property type="project" value="TreeGrafter"/>
</dbReference>
<dbReference type="InterPro" id="IPR013130">
    <property type="entry name" value="Fe3_Rdtase_TM_dom"/>
</dbReference>
<dbReference type="Ensembl" id="ENSCSET00000014627.1">
    <property type="protein sequence ID" value="ENSCSEP00000014457.1"/>
    <property type="gene ID" value="ENSCSEG00000009309.1"/>
</dbReference>
<keyword evidence="24" id="KW-1185">Reference proteome</keyword>
<dbReference type="PANTHER" id="PTHR14239:SF8">
    <property type="entry name" value="METALLOREDUCTASE STEAP3"/>
    <property type="match status" value="1"/>
</dbReference>
<dbReference type="GO" id="GO:0015677">
    <property type="term" value="P:copper ion import"/>
    <property type="evidence" value="ECO:0007669"/>
    <property type="project" value="TreeGrafter"/>
</dbReference>
<dbReference type="InParanoid" id="A0A3P8VJE6"/>
<evidence type="ECO:0000256" key="20">
    <source>
        <dbReference type="SAM" id="Phobius"/>
    </source>
</evidence>
<evidence type="ECO:0000256" key="14">
    <source>
        <dbReference type="ARBA" id="ARBA00023004"/>
    </source>
</evidence>
<evidence type="ECO:0000256" key="9">
    <source>
        <dbReference type="ARBA" id="ARBA00022723"/>
    </source>
</evidence>
<dbReference type="STRING" id="244447.ENSCSEP00000014457"/>
<feature type="domain" description="Pyrroline-5-carboxylate reductase catalytic N-terminal" evidence="22">
    <location>
        <begin position="34"/>
        <end position="120"/>
    </location>
</feature>
<comment type="subcellular location">
    <subcellularLocation>
        <location evidence="3">Endosome membrane</location>
        <topology evidence="3">Multi-pass membrane protein</topology>
    </subcellularLocation>
</comment>
<keyword evidence="7" id="KW-0285">Flavoprotein</keyword>
<dbReference type="GO" id="GO:0046872">
    <property type="term" value="F:metal ion binding"/>
    <property type="evidence" value="ECO:0007669"/>
    <property type="project" value="UniProtKB-KW"/>
</dbReference>
<dbReference type="OrthoDB" id="550646at2759"/>
<proteinExistence type="inferred from homology"/>
<evidence type="ECO:0000256" key="2">
    <source>
        <dbReference type="ARBA" id="ARBA00001974"/>
    </source>
</evidence>
<dbReference type="Pfam" id="PF01794">
    <property type="entry name" value="Ferric_reduct"/>
    <property type="match status" value="1"/>
</dbReference>
<evidence type="ECO:0000256" key="11">
    <source>
        <dbReference type="ARBA" id="ARBA00022827"/>
    </source>
</evidence>
<feature type="transmembrane region" description="Helical" evidence="20">
    <location>
        <begin position="433"/>
        <end position="457"/>
    </location>
</feature>
<evidence type="ECO:0000256" key="16">
    <source>
        <dbReference type="ARBA" id="ARBA00023065"/>
    </source>
</evidence>
<keyword evidence="12 20" id="KW-1133">Transmembrane helix</keyword>
<organism evidence="23 24">
    <name type="scientific">Cynoglossus semilaevis</name>
    <name type="common">Tongue sole</name>
    <dbReference type="NCBI Taxonomy" id="244447"/>
    <lineage>
        <taxon>Eukaryota</taxon>
        <taxon>Metazoa</taxon>
        <taxon>Chordata</taxon>
        <taxon>Craniata</taxon>
        <taxon>Vertebrata</taxon>
        <taxon>Euteleostomi</taxon>
        <taxon>Actinopterygii</taxon>
        <taxon>Neopterygii</taxon>
        <taxon>Teleostei</taxon>
        <taxon>Neoteleostei</taxon>
        <taxon>Acanthomorphata</taxon>
        <taxon>Carangaria</taxon>
        <taxon>Pleuronectiformes</taxon>
        <taxon>Pleuronectoidei</taxon>
        <taxon>Cynoglossidae</taxon>
        <taxon>Cynoglossinae</taxon>
        <taxon>Cynoglossus</taxon>
    </lineage>
</organism>
<comment type="similarity">
    <text evidence="4">Belongs to the STEAP family.</text>
</comment>
<evidence type="ECO:0000256" key="5">
    <source>
        <dbReference type="ARBA" id="ARBA00022448"/>
    </source>
</evidence>
<reference evidence="23 24" key="1">
    <citation type="journal article" date="2014" name="Nat. Genet.">
        <title>Whole-genome sequence of a flatfish provides insights into ZW sex chromosome evolution and adaptation to a benthic lifestyle.</title>
        <authorList>
            <person name="Chen S."/>
            <person name="Zhang G."/>
            <person name="Shao C."/>
            <person name="Huang Q."/>
            <person name="Liu G."/>
            <person name="Zhang P."/>
            <person name="Song W."/>
            <person name="An N."/>
            <person name="Chalopin D."/>
            <person name="Volff J.N."/>
            <person name="Hong Y."/>
            <person name="Li Q."/>
            <person name="Sha Z."/>
            <person name="Zhou H."/>
            <person name="Xie M."/>
            <person name="Yu Q."/>
            <person name="Liu Y."/>
            <person name="Xiang H."/>
            <person name="Wang N."/>
            <person name="Wu K."/>
            <person name="Yang C."/>
            <person name="Zhou Q."/>
            <person name="Liao X."/>
            <person name="Yang L."/>
            <person name="Hu Q."/>
            <person name="Zhang J."/>
            <person name="Meng L."/>
            <person name="Jin L."/>
            <person name="Tian Y."/>
            <person name="Lian J."/>
            <person name="Yang J."/>
            <person name="Miao G."/>
            <person name="Liu S."/>
            <person name="Liang Z."/>
            <person name="Yan F."/>
            <person name="Li Y."/>
            <person name="Sun B."/>
            <person name="Zhang H."/>
            <person name="Zhang J."/>
            <person name="Zhu Y."/>
            <person name="Du M."/>
            <person name="Zhao Y."/>
            <person name="Schartl M."/>
            <person name="Tang Q."/>
            <person name="Wang J."/>
        </authorList>
    </citation>
    <scope>NUCLEOTIDE SEQUENCE</scope>
</reference>
<evidence type="ECO:0000256" key="13">
    <source>
        <dbReference type="ARBA" id="ARBA00023002"/>
    </source>
</evidence>
<dbReference type="InterPro" id="IPR028939">
    <property type="entry name" value="P5C_Rdtase_cat_N"/>
</dbReference>
<feature type="transmembrane region" description="Helical" evidence="20">
    <location>
        <begin position="258"/>
        <end position="284"/>
    </location>
</feature>
<keyword evidence="11" id="KW-0274">FAD</keyword>
<evidence type="ECO:0000256" key="1">
    <source>
        <dbReference type="ARBA" id="ARBA00001970"/>
    </source>
</evidence>
<evidence type="ECO:0000256" key="6">
    <source>
        <dbReference type="ARBA" id="ARBA00022496"/>
    </source>
</evidence>